<evidence type="ECO:0000256" key="13">
    <source>
        <dbReference type="ARBA" id="ARBA00023125"/>
    </source>
</evidence>
<evidence type="ECO:0000256" key="9">
    <source>
        <dbReference type="ARBA" id="ARBA00022806"/>
    </source>
</evidence>
<feature type="compositionally biased region" description="Acidic residues" evidence="16">
    <location>
        <begin position="457"/>
        <end position="470"/>
    </location>
</feature>
<feature type="domain" description="PHD-type" evidence="19">
    <location>
        <begin position="60"/>
        <end position="198"/>
    </location>
</feature>
<feature type="compositionally biased region" description="Low complexity" evidence="16">
    <location>
        <begin position="1851"/>
        <end position="1867"/>
    </location>
</feature>
<feature type="compositionally biased region" description="Polar residues" evidence="16">
    <location>
        <begin position="223"/>
        <end position="234"/>
    </location>
</feature>
<dbReference type="GO" id="GO:0004386">
    <property type="term" value="F:helicase activity"/>
    <property type="evidence" value="ECO:0007669"/>
    <property type="project" value="UniProtKB-KW"/>
</dbReference>
<evidence type="ECO:0000256" key="2">
    <source>
        <dbReference type="ARBA" id="ARBA00004574"/>
    </source>
</evidence>
<feature type="region of interest" description="Disordered" evidence="16">
    <location>
        <begin position="1934"/>
        <end position="2053"/>
    </location>
</feature>
<keyword evidence="21" id="KW-1185">Reference proteome</keyword>
<evidence type="ECO:0000256" key="11">
    <source>
        <dbReference type="ARBA" id="ARBA00022840"/>
    </source>
</evidence>
<feature type="compositionally biased region" description="Polar residues" evidence="16">
    <location>
        <begin position="1975"/>
        <end position="2006"/>
    </location>
</feature>
<sequence length="2053" mass="231324">MQPIRAHLSLMVWDFSGIVADLERGLRRTSKRNKMTDERGECLKIPVTEKELQYRSEKYANVEDVLKQSLKCTVCSTDLSGQVSVRYSCRLHIILQVLICKKCKEFYGNGYLSHEEDGSPKYCRWCGDGGDLFLCDRCDSGFCKKCVRRNFPRSYSRKLGNTERWTCFVCAPDVLYDLRATAWAARKLCKKRREEEREKGERKGKRGRRAELSSLETSLASTMQGSPTKQQSRNLPEHSKNAANPTDLTKVKSVENPVLQQAKYELQNFYCQLRRLHDSDRLVKIAYELSGDASCDSFGAIEQWELLMQDYIIALIDDLNRFSTDLSSRLAQLHRLYLEDCARASGGGFAGDCTEQTPDKVAEETETSDQDDVISLSSRLSEDSVFSSVSNSRNNRENRVVENHRENDSDIDDATTTGFSLANLGATSTPSKDEGKTWKVEFIKKEVVDGSPRREDVAEEDEKEEEEEEEKEKNDRQRSFSQDEYVLKLLEDDAVSDDDEEEGLGEERVASEEAEEEEEEEIELGLGEESPESEEGEEDEVGDGLGEESVVESEEEMGETVVEQNVEEVPEKKKREEGKEREEEGENKENDNVNSVETNEEIGEGNDELDEETVTNEKRVEEEMNADKTELGNSNNLDVAAPVEDCQELIDEKKTASSDNETDFSQNDNERTTVVENPKSGADSDASTEFEVGHDAPSSENKEKMYYYDTISFFFLHRKLAYLGALDRKRKKTTFYSTSEESESDKSEKRSTKKKAKKSEEKYDILDNLNNDSQEVIQTKTVLVLEAKSGSPKKRPSWKRDDLLTGKLSSSDEDDGKAAAERRRERREKRKMKKKERKSKPMFMESVSESGDISDGTKSSDDDDDDDCKMLSNSGSDSSIQFVMSKNKRSRKTSSSGSIHSISSINDNDDELRMNRKTSKIWRKKKRIKINLDDSSQSGSSCEEVDNVLNTSSQSQGLSGQGRRNIRKVMKDEDVALATKKAIREEEERKQRVLDRQQKINDSFGISDGSAPIVENRLVLDFDTKTKKELICVDEDLVAQMKPHQVEGVKFMWDACFESLEAIKDGEGGGCILAHCMGLGKTFQVVSLVHTLLMYRSETRVRRVLICCPLTTVLNWYSEFQKWLAKMPLTKRIALHHLANDKTIKRRVSRLQSWHENGGVMIMGYEMFRSLTNDDKKVVKSNYKEVFTKTLLKPGADLVICDEGHTLKNLKTALSKQMNKIQTKRRIVLTGTPLQNNLIEYHCMMNFVKPNYLGTKTEFINRFVNPITNGQFADSIEHDIKVMKRRAHVLHKMLDGITQRRDYNQLTRYLPPKQEYVISIRLTELQVGLMKTFLEKVVVQKRLFKDYQSLCRLWSHPLTLKYSIERSRKKPDGKLGDIETAFNFNEHSNDSDVQFVPNCNDDVTVTDNAAAAATDKTKDDEEKTKEGEVGGGGAENSEKEKEEEWWKNLVTEEQMNDVTVSSKLVLLFGFLKQCATIGDKVLIFSQSLASLDVIEYFLGKLDQCHASDKEAVQGTTSWKKDVDYFRLDGSTSGDFREKWTKAFNNPSNRSRLFLISTRAGGMGINLTAANRVILFDASWNPSNDIQSIFRVFRFGQDKPCYIYRFIAQGTMEEKIYDRQINKLSLSIRVVDEQQVNRYYSQTDLQALYKFTPASPDDRPVTIVPKDRVLCEILEEHRALIYNVFEHNSLLAHVEEEELDEAEQLAAWEDYKNEKKNALSIDRIQAVQSIPAEDAEMLMKMTIPAEDVELMERMLMSKYGHTIPSEKLKEILKIELDLWKRQRVSERTGGPSAAGPATSTNRPTPAIASSRPILPRNQYSTVRPATSNAATSTSRFVPNINAPSTSRNTQPSNRYASNSTSTSSLVASSDANSIYRPVPANNAPPHGKQCPVCTLINDVGVNRCNACNTNLATQTNRPTSANKAVTATETSLKISISRPTSTSNAVTAASRPVPASNANPPNGHVPGMTFPKTLLPLSNANPSIRPVSASNNKIPTSRPPSTSNAVTAASRPVPASNANPPNRPASNAVKASDSTISSNNLPSTSAGITARKES</sequence>
<dbReference type="InterPro" id="IPR025766">
    <property type="entry name" value="ADD"/>
</dbReference>
<evidence type="ECO:0000259" key="17">
    <source>
        <dbReference type="PROSITE" id="PS51192"/>
    </source>
</evidence>
<evidence type="ECO:0000259" key="19">
    <source>
        <dbReference type="PROSITE" id="PS51533"/>
    </source>
</evidence>
<dbReference type="SMART" id="SM00490">
    <property type="entry name" value="HELICc"/>
    <property type="match status" value="1"/>
</dbReference>
<evidence type="ECO:0000256" key="3">
    <source>
        <dbReference type="ARBA" id="ARBA00007025"/>
    </source>
</evidence>
<feature type="compositionally biased region" description="Acidic residues" evidence="16">
    <location>
        <begin position="512"/>
        <end position="523"/>
    </location>
</feature>
<comment type="caution">
    <text evidence="20">The sequence shown here is derived from an EMBL/GenBank/DDBJ whole genome shotgun (WGS) entry which is preliminary data.</text>
</comment>
<dbReference type="InterPro" id="IPR011011">
    <property type="entry name" value="Znf_FYVE_PHD"/>
</dbReference>
<feature type="compositionally biased region" description="Basic and acidic residues" evidence="16">
    <location>
        <begin position="394"/>
        <end position="408"/>
    </location>
</feature>
<dbReference type="SUPFAM" id="SSF57903">
    <property type="entry name" value="FYVE/PHD zinc finger"/>
    <property type="match status" value="1"/>
</dbReference>
<dbReference type="SUPFAM" id="SSF52540">
    <property type="entry name" value="P-loop containing nucleoside triphosphate hydrolases"/>
    <property type="match status" value="2"/>
</dbReference>
<feature type="compositionally biased region" description="Basic and acidic residues" evidence="16">
    <location>
        <begin position="569"/>
        <end position="591"/>
    </location>
</feature>
<evidence type="ECO:0000256" key="14">
    <source>
        <dbReference type="ARBA" id="ARBA00023242"/>
    </source>
</evidence>
<keyword evidence="10" id="KW-0862">Zinc</keyword>
<dbReference type="InParanoid" id="A0A482X374"/>
<keyword evidence="5" id="KW-0479">Metal-binding</keyword>
<evidence type="ECO:0000256" key="16">
    <source>
        <dbReference type="SAM" id="MobiDB-lite"/>
    </source>
</evidence>
<evidence type="ECO:0000256" key="8">
    <source>
        <dbReference type="ARBA" id="ARBA00022801"/>
    </source>
</evidence>
<evidence type="ECO:0000313" key="21">
    <source>
        <dbReference type="Proteomes" id="UP000291343"/>
    </source>
</evidence>
<comment type="subcellular location">
    <subcellularLocation>
        <location evidence="2">Chromosome</location>
        <location evidence="2">Telomere</location>
    </subcellularLocation>
    <subcellularLocation>
        <location evidence="1">Nucleus</location>
    </subcellularLocation>
</comment>
<dbReference type="Pfam" id="PF17981">
    <property type="entry name" value="ADD_ATRX"/>
    <property type="match status" value="1"/>
</dbReference>
<dbReference type="SMART" id="SM00487">
    <property type="entry name" value="DEXDc"/>
    <property type="match status" value="1"/>
</dbReference>
<feature type="region of interest" description="Disordered" evidence="16">
    <location>
        <begin position="785"/>
        <end position="906"/>
    </location>
</feature>
<feature type="compositionally biased region" description="Polar residues" evidence="16">
    <location>
        <begin position="871"/>
        <end position="884"/>
    </location>
</feature>
<dbReference type="OrthoDB" id="2020972at2759"/>
<evidence type="ECO:0000313" key="20">
    <source>
        <dbReference type="EMBL" id="RZF40355.1"/>
    </source>
</evidence>
<organism evidence="20 21">
    <name type="scientific">Laodelphax striatellus</name>
    <name type="common">Small brown planthopper</name>
    <name type="synonym">Delphax striatella</name>
    <dbReference type="NCBI Taxonomy" id="195883"/>
    <lineage>
        <taxon>Eukaryota</taxon>
        <taxon>Metazoa</taxon>
        <taxon>Ecdysozoa</taxon>
        <taxon>Arthropoda</taxon>
        <taxon>Hexapoda</taxon>
        <taxon>Insecta</taxon>
        <taxon>Pterygota</taxon>
        <taxon>Neoptera</taxon>
        <taxon>Paraneoptera</taxon>
        <taxon>Hemiptera</taxon>
        <taxon>Auchenorrhyncha</taxon>
        <taxon>Fulgoroidea</taxon>
        <taxon>Delphacidae</taxon>
        <taxon>Criomorphinae</taxon>
        <taxon>Laodelphax</taxon>
    </lineage>
</organism>
<keyword evidence="13" id="KW-0238">DNA-binding</keyword>
<protein>
    <recommendedName>
        <fullName evidence="15">ATP-dependent helicase ATRX</fullName>
    </recommendedName>
</protein>
<dbReference type="PROSITE" id="PS51194">
    <property type="entry name" value="HELICASE_CTER"/>
    <property type="match status" value="1"/>
</dbReference>
<evidence type="ECO:0000256" key="1">
    <source>
        <dbReference type="ARBA" id="ARBA00004123"/>
    </source>
</evidence>
<feature type="region of interest" description="Disordered" evidence="16">
    <location>
        <begin position="733"/>
        <end position="771"/>
    </location>
</feature>
<dbReference type="PANTHER" id="PTHR45797:SF3">
    <property type="entry name" value="TRANSCRIPTIONAL REGULATOR ATRX HOMOLOG"/>
    <property type="match status" value="1"/>
</dbReference>
<keyword evidence="12" id="KW-0779">Telomere</keyword>
<dbReference type="GO" id="GO:0008270">
    <property type="term" value="F:zinc ion binding"/>
    <property type="evidence" value="ECO:0007669"/>
    <property type="project" value="UniProtKB-KW"/>
</dbReference>
<proteinExistence type="inferred from homology"/>
<feature type="domain" description="Helicase C-terminal" evidence="18">
    <location>
        <begin position="1469"/>
        <end position="1638"/>
    </location>
</feature>
<dbReference type="PROSITE" id="PS51533">
    <property type="entry name" value="ADD"/>
    <property type="match status" value="1"/>
</dbReference>
<evidence type="ECO:0000256" key="6">
    <source>
        <dbReference type="ARBA" id="ARBA00022741"/>
    </source>
</evidence>
<dbReference type="PROSITE" id="PS51192">
    <property type="entry name" value="HELICASE_ATP_BIND_1"/>
    <property type="match status" value="1"/>
</dbReference>
<dbReference type="SMR" id="A0A482X374"/>
<dbReference type="InterPro" id="IPR049730">
    <property type="entry name" value="SNF2/RAD54-like_C"/>
</dbReference>
<keyword evidence="6" id="KW-0547">Nucleotide-binding</keyword>
<dbReference type="CDD" id="cd18793">
    <property type="entry name" value="SF2_C_SNF"/>
    <property type="match status" value="1"/>
</dbReference>
<feature type="region of interest" description="Disordered" evidence="16">
    <location>
        <begin position="1411"/>
        <end position="1443"/>
    </location>
</feature>
<feature type="compositionally biased region" description="Low complexity" evidence="16">
    <location>
        <begin position="2007"/>
        <end position="2028"/>
    </location>
</feature>
<keyword evidence="9" id="KW-0347">Helicase</keyword>
<dbReference type="InterPro" id="IPR001650">
    <property type="entry name" value="Helicase_C-like"/>
</dbReference>
<feature type="compositionally biased region" description="Polar residues" evidence="16">
    <location>
        <begin position="657"/>
        <end position="667"/>
    </location>
</feature>
<feature type="region of interest" description="Disordered" evidence="16">
    <location>
        <begin position="1784"/>
        <end position="1867"/>
    </location>
</feature>
<dbReference type="InterPro" id="IPR013083">
    <property type="entry name" value="Znf_RING/FYVE/PHD"/>
</dbReference>
<dbReference type="InterPro" id="IPR041430">
    <property type="entry name" value="ADD_ATRX"/>
</dbReference>
<feature type="domain" description="Helicase ATP-binding" evidence="17">
    <location>
        <begin position="1062"/>
        <end position="1251"/>
    </location>
</feature>
<feature type="region of interest" description="Disordered" evidence="16">
    <location>
        <begin position="352"/>
        <end position="416"/>
    </location>
</feature>
<feature type="compositionally biased region" description="Acidic residues" evidence="16">
    <location>
        <begin position="598"/>
        <end position="614"/>
    </location>
</feature>
<feature type="compositionally biased region" description="Basic and acidic residues" evidence="16">
    <location>
        <begin position="444"/>
        <end position="456"/>
    </location>
</feature>
<evidence type="ECO:0000259" key="18">
    <source>
        <dbReference type="PROSITE" id="PS51194"/>
    </source>
</evidence>
<dbReference type="Pfam" id="PF00176">
    <property type="entry name" value="SNF2-rel_dom"/>
    <property type="match status" value="1"/>
</dbReference>
<keyword evidence="7" id="KW-0863">Zinc-finger</keyword>
<feature type="region of interest" description="Disordered" evidence="16">
    <location>
        <begin position="444"/>
        <end position="702"/>
    </location>
</feature>
<feature type="compositionally biased region" description="Acidic residues" evidence="16">
    <location>
        <begin position="529"/>
        <end position="558"/>
    </location>
</feature>
<dbReference type="GO" id="GO:0005524">
    <property type="term" value="F:ATP binding"/>
    <property type="evidence" value="ECO:0007669"/>
    <property type="project" value="UniProtKB-KW"/>
</dbReference>
<dbReference type="PANTHER" id="PTHR45797">
    <property type="entry name" value="RAD54-LIKE"/>
    <property type="match status" value="1"/>
</dbReference>
<comment type="similarity">
    <text evidence="3">Belongs to the SNF2/RAD54 helicase family.</text>
</comment>
<name>A0A482X374_LAOST</name>
<feature type="region of interest" description="Disordered" evidence="16">
    <location>
        <begin position="217"/>
        <end position="250"/>
    </location>
</feature>
<dbReference type="GO" id="GO:0016887">
    <property type="term" value="F:ATP hydrolysis activity"/>
    <property type="evidence" value="ECO:0007669"/>
    <property type="project" value="InterPro"/>
</dbReference>
<evidence type="ECO:0000256" key="12">
    <source>
        <dbReference type="ARBA" id="ARBA00022895"/>
    </source>
</evidence>
<dbReference type="GO" id="GO:0010468">
    <property type="term" value="P:regulation of gene expression"/>
    <property type="evidence" value="ECO:0007669"/>
    <property type="project" value="UniProtKB-ARBA"/>
</dbReference>
<dbReference type="EMBL" id="QKKF02018494">
    <property type="protein sequence ID" value="RZF40355.1"/>
    <property type="molecule type" value="Genomic_DNA"/>
</dbReference>
<feature type="compositionally biased region" description="Polar residues" evidence="16">
    <location>
        <begin position="1816"/>
        <end position="1850"/>
    </location>
</feature>
<evidence type="ECO:0000256" key="5">
    <source>
        <dbReference type="ARBA" id="ARBA00022723"/>
    </source>
</evidence>
<gene>
    <name evidence="20" type="ORF">LSTR_LSTR008785</name>
</gene>
<keyword evidence="8" id="KW-0378">Hydrolase</keyword>
<dbReference type="CDD" id="cd11726">
    <property type="entry name" value="ADDz_ATRX"/>
    <property type="match status" value="1"/>
</dbReference>
<reference evidence="20 21" key="1">
    <citation type="journal article" date="2017" name="Gigascience">
        <title>Genome sequence of the small brown planthopper, Laodelphax striatellus.</title>
        <authorList>
            <person name="Zhu J."/>
            <person name="Jiang F."/>
            <person name="Wang X."/>
            <person name="Yang P."/>
            <person name="Bao Y."/>
            <person name="Zhao W."/>
            <person name="Wang W."/>
            <person name="Lu H."/>
            <person name="Wang Q."/>
            <person name="Cui N."/>
            <person name="Li J."/>
            <person name="Chen X."/>
            <person name="Luo L."/>
            <person name="Yu J."/>
            <person name="Kang L."/>
            <person name="Cui F."/>
        </authorList>
    </citation>
    <scope>NUCLEOTIDE SEQUENCE [LARGE SCALE GENOMIC DNA]</scope>
    <source>
        <strain evidence="20">Lst14</strain>
    </source>
</reference>
<feature type="compositionally biased region" description="Low complexity" evidence="16">
    <location>
        <begin position="893"/>
        <end position="906"/>
    </location>
</feature>
<keyword evidence="14" id="KW-0539">Nucleus</keyword>
<dbReference type="InterPro" id="IPR014001">
    <property type="entry name" value="Helicase_ATP-bd"/>
</dbReference>
<accession>A0A482X374</accession>
<evidence type="ECO:0000256" key="4">
    <source>
        <dbReference type="ARBA" id="ARBA00022454"/>
    </source>
</evidence>
<evidence type="ECO:0000256" key="10">
    <source>
        <dbReference type="ARBA" id="ARBA00022833"/>
    </source>
</evidence>
<dbReference type="GO" id="GO:0003677">
    <property type="term" value="F:DNA binding"/>
    <property type="evidence" value="ECO:0007669"/>
    <property type="project" value="UniProtKB-KW"/>
</dbReference>
<dbReference type="GO" id="GO:0005634">
    <property type="term" value="C:nucleus"/>
    <property type="evidence" value="ECO:0007669"/>
    <property type="project" value="UniProtKB-SubCell"/>
</dbReference>
<feature type="compositionally biased region" description="Polar residues" evidence="16">
    <location>
        <begin position="2031"/>
        <end position="2046"/>
    </location>
</feature>
<dbReference type="GO" id="GO:0000781">
    <property type="term" value="C:chromosome, telomeric region"/>
    <property type="evidence" value="ECO:0007669"/>
    <property type="project" value="UniProtKB-SubCell"/>
</dbReference>
<feature type="compositionally biased region" description="Basic and acidic residues" evidence="16">
    <location>
        <begin position="615"/>
        <end position="630"/>
    </location>
</feature>
<dbReference type="InterPro" id="IPR027417">
    <property type="entry name" value="P-loop_NTPase"/>
</dbReference>
<dbReference type="Gene3D" id="3.40.50.10810">
    <property type="entry name" value="Tandem AAA-ATPase domain"/>
    <property type="match status" value="1"/>
</dbReference>
<evidence type="ECO:0000256" key="15">
    <source>
        <dbReference type="ARBA" id="ARBA00031106"/>
    </source>
</evidence>
<dbReference type="Gene3D" id="3.30.40.10">
    <property type="entry name" value="Zinc/RING finger domain, C3HC4 (zinc finger)"/>
    <property type="match status" value="1"/>
</dbReference>
<dbReference type="InterPro" id="IPR044574">
    <property type="entry name" value="ARIP4-like"/>
</dbReference>
<dbReference type="InterPro" id="IPR000330">
    <property type="entry name" value="SNF2_N"/>
</dbReference>
<feature type="compositionally biased region" description="Basic residues" evidence="16">
    <location>
        <begin position="824"/>
        <end position="840"/>
    </location>
</feature>
<feature type="compositionally biased region" description="Polar residues" evidence="16">
    <location>
        <begin position="1934"/>
        <end position="1946"/>
    </location>
</feature>
<evidence type="ECO:0000256" key="7">
    <source>
        <dbReference type="ARBA" id="ARBA00022771"/>
    </source>
</evidence>
<dbReference type="STRING" id="195883.A0A482X374"/>
<dbReference type="Pfam" id="PF00271">
    <property type="entry name" value="Helicase_C"/>
    <property type="match status" value="1"/>
</dbReference>
<feature type="compositionally biased region" description="Acidic residues" evidence="16">
    <location>
        <begin position="492"/>
        <end position="504"/>
    </location>
</feature>
<dbReference type="Proteomes" id="UP000291343">
    <property type="component" value="Unassembled WGS sequence"/>
</dbReference>
<feature type="compositionally biased region" description="Basic and acidic residues" evidence="16">
    <location>
        <begin position="1415"/>
        <end position="1428"/>
    </location>
</feature>
<keyword evidence="4" id="KW-0158">Chromosome</keyword>
<keyword evidence="11" id="KW-0067">ATP-binding</keyword>
<feature type="compositionally biased region" description="Low complexity" evidence="16">
    <location>
        <begin position="375"/>
        <end position="393"/>
    </location>
</feature>
<dbReference type="InterPro" id="IPR038718">
    <property type="entry name" value="SNF2-like_sf"/>
</dbReference>
<dbReference type="Gene3D" id="3.40.50.300">
    <property type="entry name" value="P-loop containing nucleotide triphosphate hydrolases"/>
    <property type="match status" value="1"/>
</dbReference>